<dbReference type="HOGENOM" id="CLU_069356_17_0_11"/>
<dbReference type="InterPro" id="IPR050109">
    <property type="entry name" value="HTH-type_TetR-like_transc_reg"/>
</dbReference>
<dbReference type="InterPro" id="IPR009057">
    <property type="entry name" value="Homeodomain-like_sf"/>
</dbReference>
<protein>
    <submittedName>
        <fullName evidence="6">Regulatory protein TetR</fullName>
    </submittedName>
</protein>
<dbReference type="AlphaFoldDB" id="F4H4R7"/>
<evidence type="ECO:0000259" key="5">
    <source>
        <dbReference type="PROSITE" id="PS50977"/>
    </source>
</evidence>
<dbReference type="KEGG" id="cfi:Celf_0118"/>
<dbReference type="Gene3D" id="1.10.357.10">
    <property type="entry name" value="Tetracycline Repressor, domain 2"/>
    <property type="match status" value="1"/>
</dbReference>
<feature type="domain" description="HTH tetR-type" evidence="5">
    <location>
        <begin position="10"/>
        <end position="69"/>
    </location>
</feature>
<evidence type="ECO:0000256" key="3">
    <source>
        <dbReference type="ARBA" id="ARBA00023163"/>
    </source>
</evidence>
<dbReference type="InterPro" id="IPR049445">
    <property type="entry name" value="TetR_SbtR-like_C"/>
</dbReference>
<dbReference type="EMBL" id="CP002666">
    <property type="protein sequence ID" value="AEE44268.1"/>
    <property type="molecule type" value="Genomic_DNA"/>
</dbReference>
<dbReference type="GO" id="GO:0000976">
    <property type="term" value="F:transcription cis-regulatory region binding"/>
    <property type="evidence" value="ECO:0007669"/>
    <property type="project" value="TreeGrafter"/>
</dbReference>
<evidence type="ECO:0000256" key="4">
    <source>
        <dbReference type="PROSITE-ProRule" id="PRU00335"/>
    </source>
</evidence>
<keyword evidence="7" id="KW-1185">Reference proteome</keyword>
<dbReference type="STRING" id="590998.Celf_0118"/>
<dbReference type="PANTHER" id="PTHR30055">
    <property type="entry name" value="HTH-TYPE TRANSCRIPTIONAL REGULATOR RUTR"/>
    <property type="match status" value="1"/>
</dbReference>
<sequence>MAAVLRADARRNRDRIVAAATTLLLDVGPDVALETVARTAGVGIGTLYRRFADRDALVRAVVVDALGVVREDVRAAHGAGERPWDALVRVLAWSPHLRVVLRLVDAVPPAEAAALGSDPDVRALRDEIVGMVDDLVRAAQEEGTLRADVATGDVVLLVSAVSRALPPGAGAENAYARAHALVLDGLHTPAGHPLPGAPVRVDDLYA</sequence>
<dbReference type="PROSITE" id="PS50977">
    <property type="entry name" value="HTH_TETR_2"/>
    <property type="match status" value="1"/>
</dbReference>
<keyword evidence="1" id="KW-0805">Transcription regulation</keyword>
<organism evidence="6 7">
    <name type="scientific">Cellulomonas fimi (strain ATCC 484 / DSM 20113 / JCM 1341 / CCUG 24087 / LMG 16345 / NBRC 15513 / NCIMB 8980 / NCTC 7547 / NRS-133)</name>
    <dbReference type="NCBI Taxonomy" id="590998"/>
    <lineage>
        <taxon>Bacteria</taxon>
        <taxon>Bacillati</taxon>
        <taxon>Actinomycetota</taxon>
        <taxon>Actinomycetes</taxon>
        <taxon>Micrococcales</taxon>
        <taxon>Cellulomonadaceae</taxon>
        <taxon>Cellulomonas</taxon>
    </lineage>
</organism>
<reference evidence="6 7" key="1">
    <citation type="submission" date="2011-04" db="EMBL/GenBank/DDBJ databases">
        <title>Complete sequence of Cellulomonas fimi ATCC 484.</title>
        <authorList>
            <consortium name="US DOE Joint Genome Institute"/>
            <person name="Lucas S."/>
            <person name="Han J."/>
            <person name="Lapidus A."/>
            <person name="Cheng J.-F."/>
            <person name="Goodwin L."/>
            <person name="Pitluck S."/>
            <person name="Peters L."/>
            <person name="Chertkov O."/>
            <person name="Detter J.C."/>
            <person name="Han C."/>
            <person name="Tapia R."/>
            <person name="Land M."/>
            <person name="Hauser L."/>
            <person name="Kyrpides N."/>
            <person name="Ivanova N."/>
            <person name="Ovchinnikova G."/>
            <person name="Pagani I."/>
            <person name="Mead D."/>
            <person name="Brumm P."/>
            <person name="Woyke T."/>
        </authorList>
    </citation>
    <scope>NUCLEOTIDE SEQUENCE [LARGE SCALE GENOMIC DNA]</scope>
    <source>
        <strain evidence="7">ATCC 484 / DSM 20113 / JCM 1341 / NBRC 15513 / NCIMB 8980 / NCTC 7547</strain>
    </source>
</reference>
<dbReference type="SUPFAM" id="SSF46689">
    <property type="entry name" value="Homeodomain-like"/>
    <property type="match status" value="1"/>
</dbReference>
<evidence type="ECO:0000256" key="2">
    <source>
        <dbReference type="ARBA" id="ARBA00023125"/>
    </source>
</evidence>
<keyword evidence="3" id="KW-0804">Transcription</keyword>
<dbReference type="SUPFAM" id="SSF48498">
    <property type="entry name" value="Tetracyclin repressor-like, C-terminal domain"/>
    <property type="match status" value="1"/>
</dbReference>
<accession>F4H4R7</accession>
<evidence type="ECO:0000256" key="1">
    <source>
        <dbReference type="ARBA" id="ARBA00023015"/>
    </source>
</evidence>
<name>F4H4R7_CELFA</name>
<feature type="DNA-binding region" description="H-T-H motif" evidence="4">
    <location>
        <begin position="32"/>
        <end position="51"/>
    </location>
</feature>
<gene>
    <name evidence="6" type="ordered locus">Celf_0118</name>
</gene>
<dbReference type="InterPro" id="IPR036271">
    <property type="entry name" value="Tet_transcr_reg_TetR-rel_C_sf"/>
</dbReference>
<dbReference type="PANTHER" id="PTHR30055:SF234">
    <property type="entry name" value="HTH-TYPE TRANSCRIPTIONAL REGULATOR BETI"/>
    <property type="match status" value="1"/>
</dbReference>
<proteinExistence type="predicted"/>
<dbReference type="eggNOG" id="COG1309">
    <property type="taxonomic scope" value="Bacteria"/>
</dbReference>
<dbReference type="Pfam" id="PF00440">
    <property type="entry name" value="TetR_N"/>
    <property type="match status" value="1"/>
</dbReference>
<dbReference type="PRINTS" id="PR00455">
    <property type="entry name" value="HTHTETR"/>
</dbReference>
<keyword evidence="2 4" id="KW-0238">DNA-binding</keyword>
<dbReference type="Pfam" id="PF21597">
    <property type="entry name" value="TetR_C_43"/>
    <property type="match status" value="1"/>
</dbReference>
<dbReference type="InterPro" id="IPR001647">
    <property type="entry name" value="HTH_TetR"/>
</dbReference>
<dbReference type="Proteomes" id="UP000008460">
    <property type="component" value="Chromosome"/>
</dbReference>
<dbReference type="GO" id="GO:0003700">
    <property type="term" value="F:DNA-binding transcription factor activity"/>
    <property type="evidence" value="ECO:0007669"/>
    <property type="project" value="TreeGrafter"/>
</dbReference>
<evidence type="ECO:0000313" key="7">
    <source>
        <dbReference type="Proteomes" id="UP000008460"/>
    </source>
</evidence>
<evidence type="ECO:0000313" key="6">
    <source>
        <dbReference type="EMBL" id="AEE44268.1"/>
    </source>
</evidence>
<dbReference type="RefSeq" id="WP_013769298.1">
    <property type="nucleotide sequence ID" value="NC_015514.1"/>
</dbReference>